<evidence type="ECO:0000313" key="4">
    <source>
        <dbReference type="Proteomes" id="UP000639274"/>
    </source>
</evidence>
<dbReference type="EMBL" id="CP071518">
    <property type="protein sequence ID" value="QSX78139.1"/>
    <property type="molecule type" value="Genomic_DNA"/>
</dbReference>
<protein>
    <submittedName>
        <fullName evidence="3">DUF3298 domain-containing protein</fullName>
    </submittedName>
</protein>
<proteinExistence type="predicted"/>
<dbReference type="InterPro" id="IPR037126">
    <property type="entry name" value="PdaC/RsiV-like_sf"/>
</dbReference>
<dbReference type="Proteomes" id="UP000639274">
    <property type="component" value="Chromosome"/>
</dbReference>
<keyword evidence="4" id="KW-1185">Reference proteome</keyword>
<evidence type="ECO:0000259" key="2">
    <source>
        <dbReference type="Pfam" id="PF11738"/>
    </source>
</evidence>
<dbReference type="RefSeq" id="WP_200613400.1">
    <property type="nucleotide sequence ID" value="NZ_CP071518.1"/>
</dbReference>
<name>A0A975ARQ3_9GAMM</name>
<sequence length="298" mass="31712">MRRIPRTRTASHPHSNPLPAAAARRIPAAVLAVLVLACTLPACRKEQPQAPGAPAPATSGAPAAPAAAPAMELKDVTEHTPDYIIGISYPAVATRYPGLAAELRRYSDAARAELMQAVQGREKGGSEAAYELVLPFSELHVSPQLVVVAVDGSSYTGGAHGAPLIGRWVWLPAQNRLLTAQDLVPDAKGWEAIAGLVREQLHTALSQRVDADELPAGERVEVLKSASKMIEDGTQPDPAHYSQFEPVVGSDGHIRAMRFVFPPYQVGPYSDGTQTVEVPAAALLPYVAPQYRGLFQST</sequence>
<evidence type="ECO:0000256" key="1">
    <source>
        <dbReference type="SAM" id="MobiDB-lite"/>
    </source>
</evidence>
<feature type="region of interest" description="Disordered" evidence="1">
    <location>
        <begin position="46"/>
        <end position="66"/>
    </location>
</feature>
<dbReference type="Pfam" id="PF11738">
    <property type="entry name" value="DUF3298"/>
    <property type="match status" value="1"/>
</dbReference>
<reference evidence="3 4" key="1">
    <citation type="submission" date="2021-03" db="EMBL/GenBank/DDBJ databases">
        <title>Lysobacter sp. nov. isolated from soil of gangwondo yeongwol, south Korea.</title>
        <authorList>
            <person name="Kim K.R."/>
            <person name="Kim K.H."/>
            <person name="Jeon C.O."/>
        </authorList>
    </citation>
    <scope>NUCLEOTIDE SEQUENCE [LARGE SCALE GENOMIC DNA]</scope>
    <source>
        <strain evidence="3 4">R19</strain>
    </source>
</reference>
<feature type="domain" description="DUF3298" evidence="2">
    <location>
        <begin position="233"/>
        <end position="279"/>
    </location>
</feature>
<dbReference type="KEGG" id="lsf:I8J32_015805"/>
<dbReference type="AlphaFoldDB" id="A0A975ARQ3"/>
<dbReference type="InterPro" id="IPR021729">
    <property type="entry name" value="DUF3298"/>
</dbReference>
<dbReference type="Gene3D" id="3.30.565.40">
    <property type="entry name" value="Fervidobacterium nodosum Rt17-B1 like"/>
    <property type="match status" value="1"/>
</dbReference>
<gene>
    <name evidence="3" type="ORF">I8J32_015805</name>
</gene>
<accession>A0A975ARQ3</accession>
<dbReference type="Gene3D" id="3.90.640.20">
    <property type="entry name" value="Heat-shock cognate protein, ATPase"/>
    <property type="match status" value="1"/>
</dbReference>
<evidence type="ECO:0000313" key="3">
    <source>
        <dbReference type="EMBL" id="QSX78139.1"/>
    </source>
</evidence>
<organism evidence="3 4">
    <name type="scientific">Agrilutibacter solisilvae</name>
    <dbReference type="NCBI Taxonomy" id="2763317"/>
    <lineage>
        <taxon>Bacteria</taxon>
        <taxon>Pseudomonadati</taxon>
        <taxon>Pseudomonadota</taxon>
        <taxon>Gammaproteobacteria</taxon>
        <taxon>Lysobacterales</taxon>
        <taxon>Lysobacteraceae</taxon>
        <taxon>Agrilutibacter</taxon>
    </lineage>
</organism>